<dbReference type="AlphaFoldDB" id="A0AAV4A7H6"/>
<name>A0AAV4A7H6_9GAST</name>
<evidence type="ECO:0000313" key="1">
    <source>
        <dbReference type="EMBL" id="GFO03619.1"/>
    </source>
</evidence>
<sequence>MGRCVGYATKFPKGTNNLSMIGQCIEWILEVSQSYRARCPYSHTVVKMFWTTLSAHIIISHHRARIDGLQIKVPTSFNVSGVPPVPAPRAGTITVTDLESRSSFLPLAQRIEIPTLNTARMILNTIRISTIQTLYIDLHALKV</sequence>
<organism evidence="1 2">
    <name type="scientific">Plakobranchus ocellatus</name>
    <dbReference type="NCBI Taxonomy" id="259542"/>
    <lineage>
        <taxon>Eukaryota</taxon>
        <taxon>Metazoa</taxon>
        <taxon>Spiralia</taxon>
        <taxon>Lophotrochozoa</taxon>
        <taxon>Mollusca</taxon>
        <taxon>Gastropoda</taxon>
        <taxon>Heterobranchia</taxon>
        <taxon>Euthyneura</taxon>
        <taxon>Panpulmonata</taxon>
        <taxon>Sacoglossa</taxon>
        <taxon>Placobranchoidea</taxon>
        <taxon>Plakobranchidae</taxon>
        <taxon>Plakobranchus</taxon>
    </lineage>
</organism>
<gene>
    <name evidence="1" type="ORF">PoB_003012400</name>
</gene>
<accession>A0AAV4A7H6</accession>
<proteinExistence type="predicted"/>
<comment type="caution">
    <text evidence="1">The sequence shown here is derived from an EMBL/GenBank/DDBJ whole genome shotgun (WGS) entry which is preliminary data.</text>
</comment>
<dbReference type="Proteomes" id="UP000735302">
    <property type="component" value="Unassembled WGS sequence"/>
</dbReference>
<reference evidence="1 2" key="1">
    <citation type="journal article" date="2021" name="Elife">
        <title>Chloroplast acquisition without the gene transfer in kleptoplastic sea slugs, Plakobranchus ocellatus.</title>
        <authorList>
            <person name="Maeda T."/>
            <person name="Takahashi S."/>
            <person name="Yoshida T."/>
            <person name="Shimamura S."/>
            <person name="Takaki Y."/>
            <person name="Nagai Y."/>
            <person name="Toyoda A."/>
            <person name="Suzuki Y."/>
            <person name="Arimoto A."/>
            <person name="Ishii H."/>
            <person name="Satoh N."/>
            <person name="Nishiyama T."/>
            <person name="Hasebe M."/>
            <person name="Maruyama T."/>
            <person name="Minagawa J."/>
            <person name="Obokata J."/>
            <person name="Shigenobu S."/>
        </authorList>
    </citation>
    <scope>NUCLEOTIDE SEQUENCE [LARGE SCALE GENOMIC DNA]</scope>
</reference>
<keyword evidence="2" id="KW-1185">Reference proteome</keyword>
<evidence type="ECO:0000313" key="2">
    <source>
        <dbReference type="Proteomes" id="UP000735302"/>
    </source>
</evidence>
<protein>
    <submittedName>
        <fullName evidence="1">Uncharacterized protein</fullName>
    </submittedName>
</protein>
<dbReference type="EMBL" id="BLXT01003727">
    <property type="protein sequence ID" value="GFO03619.1"/>
    <property type="molecule type" value="Genomic_DNA"/>
</dbReference>